<organism evidence="1">
    <name type="scientific">marine sediment metagenome</name>
    <dbReference type="NCBI Taxonomy" id="412755"/>
    <lineage>
        <taxon>unclassified sequences</taxon>
        <taxon>metagenomes</taxon>
        <taxon>ecological metagenomes</taxon>
    </lineage>
</organism>
<comment type="caution">
    <text evidence="1">The sequence shown here is derived from an EMBL/GenBank/DDBJ whole genome shotgun (WGS) entry which is preliminary data.</text>
</comment>
<gene>
    <name evidence="1" type="ORF">LCGC14_0888820</name>
</gene>
<accession>A0A0F9P4P8</accession>
<dbReference type="AlphaFoldDB" id="A0A0F9P4P8"/>
<reference evidence="1" key="1">
    <citation type="journal article" date="2015" name="Nature">
        <title>Complex archaea that bridge the gap between prokaryotes and eukaryotes.</title>
        <authorList>
            <person name="Spang A."/>
            <person name="Saw J.H."/>
            <person name="Jorgensen S.L."/>
            <person name="Zaremba-Niedzwiedzka K."/>
            <person name="Martijn J."/>
            <person name="Lind A.E."/>
            <person name="van Eijk R."/>
            <person name="Schleper C."/>
            <person name="Guy L."/>
            <person name="Ettema T.J."/>
        </authorList>
    </citation>
    <scope>NUCLEOTIDE SEQUENCE</scope>
</reference>
<sequence length="87" mass="10167">MVDLTEEEFNMVDDQMRYQLKDNKLYVEIAISADLKEVVSDDNLSSSGKTYRVYSNGTNRKFIKEKEYNSLQIQINSYLSVKDSEKL</sequence>
<name>A0A0F9P4P8_9ZZZZ</name>
<evidence type="ECO:0000313" key="1">
    <source>
        <dbReference type="EMBL" id="KKN25049.1"/>
    </source>
</evidence>
<proteinExistence type="predicted"/>
<protein>
    <submittedName>
        <fullName evidence="1">Uncharacterized protein</fullName>
    </submittedName>
</protein>
<dbReference type="EMBL" id="LAZR01002834">
    <property type="protein sequence ID" value="KKN25049.1"/>
    <property type="molecule type" value="Genomic_DNA"/>
</dbReference>